<dbReference type="AlphaFoldDB" id="A0ABD1CTS8"/>
<feature type="domain" description="C2H2-type" evidence="2">
    <location>
        <begin position="372"/>
        <end position="399"/>
    </location>
</feature>
<evidence type="ECO:0000313" key="3">
    <source>
        <dbReference type="EMBL" id="KAL1379801.1"/>
    </source>
</evidence>
<dbReference type="Gene3D" id="3.30.420.10">
    <property type="entry name" value="Ribonuclease H-like superfamily/Ribonuclease H"/>
    <property type="match status" value="1"/>
</dbReference>
<keyword evidence="1" id="KW-0862">Zinc</keyword>
<evidence type="ECO:0000256" key="1">
    <source>
        <dbReference type="PROSITE-ProRule" id="PRU00042"/>
    </source>
</evidence>
<gene>
    <name evidence="3" type="ORF">pipiens_003716</name>
</gene>
<dbReference type="InterPro" id="IPR001888">
    <property type="entry name" value="Transposase_1"/>
</dbReference>
<organism evidence="3 4">
    <name type="scientific">Culex pipiens pipiens</name>
    <name type="common">Northern house mosquito</name>
    <dbReference type="NCBI Taxonomy" id="38569"/>
    <lineage>
        <taxon>Eukaryota</taxon>
        <taxon>Metazoa</taxon>
        <taxon>Ecdysozoa</taxon>
        <taxon>Arthropoda</taxon>
        <taxon>Hexapoda</taxon>
        <taxon>Insecta</taxon>
        <taxon>Pterygota</taxon>
        <taxon>Neoptera</taxon>
        <taxon>Endopterygota</taxon>
        <taxon>Diptera</taxon>
        <taxon>Nematocera</taxon>
        <taxon>Culicoidea</taxon>
        <taxon>Culicidae</taxon>
        <taxon>Culicinae</taxon>
        <taxon>Culicini</taxon>
        <taxon>Culex</taxon>
        <taxon>Culex</taxon>
    </lineage>
</organism>
<dbReference type="SUPFAM" id="SSF57667">
    <property type="entry name" value="beta-beta-alpha zinc fingers"/>
    <property type="match status" value="1"/>
</dbReference>
<dbReference type="Pfam" id="PF01359">
    <property type="entry name" value="Transposase_1"/>
    <property type="match status" value="1"/>
</dbReference>
<protein>
    <recommendedName>
        <fullName evidence="2">C2H2-type domain-containing protein</fullName>
    </recommendedName>
</protein>
<dbReference type="InterPro" id="IPR036397">
    <property type="entry name" value="RNaseH_sf"/>
</dbReference>
<name>A0ABD1CTS8_CULPP</name>
<keyword evidence="1" id="KW-0863">Zinc-finger</keyword>
<dbReference type="InterPro" id="IPR036236">
    <property type="entry name" value="Znf_C2H2_sf"/>
</dbReference>
<feature type="domain" description="C2H2-type" evidence="2">
    <location>
        <begin position="401"/>
        <end position="429"/>
    </location>
</feature>
<dbReference type="PANTHER" id="PTHR46060">
    <property type="entry name" value="MARINER MOS1 TRANSPOSASE-LIKE PROTEIN"/>
    <property type="match status" value="1"/>
</dbReference>
<comment type="caution">
    <text evidence="3">The sequence shown here is derived from an EMBL/GenBank/DDBJ whole genome shotgun (WGS) entry which is preliminary data.</text>
</comment>
<dbReference type="Gene3D" id="3.30.160.60">
    <property type="entry name" value="Classic Zinc Finger"/>
    <property type="match status" value="1"/>
</dbReference>
<dbReference type="EMBL" id="JBEHCU010009480">
    <property type="protein sequence ID" value="KAL1379801.1"/>
    <property type="molecule type" value="Genomic_DNA"/>
</dbReference>
<sequence length="782" mass="89220">MVGCVVPGCTNRTVGMAARVPDDSQLRASWRAAIFGGTGQQLSDFAINGKHVCNLHFPPHQQPGRGSMYREPTLYLVDYIWTEVSCCQLCLQYKPVERMFNRKYCLEQILSLQSLAYKYFRVRQFIKSSTQESYFCEACVVQIDITHRFGEQINENSRAYERMLRKMSKTVVIFDRCAPPEPEPAAFDGGGTSVLNGDVGIPKAETVAEKGHSDCEVEENEFETIEVDDEDVEPEVKIKTEPDLEEMPVKIKQEAPDDEDVPAVELTLSLNVKKEPSEEVELLPAAKKQRIQFKYGCLMCKAFFQSQFELNLHLQEVAHDKVLNKCVSCRAPIVSQKGQEVKCDRCEGITGSQSPRILNKKFTPNKTGRDTYTCGPCNRQFLTESSLLHHQRQDKCNSPVNTCTQCNETFQVEDDLVTHVELAHNTSRRGKKCEVCGEDFPGILFDLHRLLLCGENLPQNPEETHLKQCALLFYRQKHHPKKAYWLLRKKFGEHNGVTQVMVATWYAQFVQGDVACSDSVQASIKQLIDENATISVQELSEQVGVQFDSVRLRTGLMGLMLKYGRWVPQELPTSMLKNRFNFCRALLARYKTSSSFSSMIMCSERWVYYGNGAPGQHADETKVLTEAKKALLCVWWDQCGLIFHELLEPQQAAVPDRYQAQFSRFTKAMQSARQKVPNHVIFQYGITEPTARQQLKAILSGIGWELLRHPDHSPDIDPTDYHLFQSLLHGLQNLYFASPGQVYEWVAKVCKERTAPFYLRGIRMLFNRWQKVVESKGDYCGQ</sequence>
<accession>A0ABD1CTS8</accession>
<dbReference type="InterPro" id="IPR013087">
    <property type="entry name" value="Znf_C2H2_type"/>
</dbReference>
<dbReference type="PROSITE" id="PS00028">
    <property type="entry name" value="ZINC_FINGER_C2H2_1"/>
    <property type="match status" value="2"/>
</dbReference>
<keyword evidence="1" id="KW-0479">Metal-binding</keyword>
<dbReference type="PANTHER" id="PTHR46060:SF1">
    <property type="entry name" value="MARINER MOS1 TRANSPOSASE-LIKE PROTEIN"/>
    <property type="match status" value="1"/>
</dbReference>
<reference evidence="3 4" key="1">
    <citation type="submission" date="2024-05" db="EMBL/GenBank/DDBJ databases">
        <title>Culex pipiens pipiens assembly and annotation.</title>
        <authorList>
            <person name="Alout H."/>
            <person name="Durand T."/>
        </authorList>
    </citation>
    <scope>NUCLEOTIDE SEQUENCE [LARGE SCALE GENOMIC DNA]</scope>
    <source>
        <strain evidence="3">HA-2024</strain>
        <tissue evidence="3">Whole body</tissue>
    </source>
</reference>
<evidence type="ECO:0000313" key="4">
    <source>
        <dbReference type="Proteomes" id="UP001562425"/>
    </source>
</evidence>
<evidence type="ECO:0000259" key="2">
    <source>
        <dbReference type="PROSITE" id="PS50157"/>
    </source>
</evidence>
<dbReference type="InterPro" id="IPR052709">
    <property type="entry name" value="Transposase-MT_Hybrid"/>
</dbReference>
<dbReference type="GO" id="GO:0008270">
    <property type="term" value="F:zinc ion binding"/>
    <property type="evidence" value="ECO:0007669"/>
    <property type="project" value="UniProtKB-KW"/>
</dbReference>
<keyword evidence="4" id="KW-1185">Reference proteome</keyword>
<dbReference type="Proteomes" id="UP001562425">
    <property type="component" value="Unassembled WGS sequence"/>
</dbReference>
<dbReference type="PROSITE" id="PS50157">
    <property type="entry name" value="ZINC_FINGER_C2H2_2"/>
    <property type="match status" value="2"/>
</dbReference>
<proteinExistence type="predicted"/>
<dbReference type="SMART" id="SM00355">
    <property type="entry name" value="ZnF_C2H2"/>
    <property type="match status" value="3"/>
</dbReference>